<reference evidence="1" key="1">
    <citation type="submission" date="2021-06" db="EMBL/GenBank/DDBJ databases">
        <authorList>
            <person name="Kallberg Y."/>
            <person name="Tangrot J."/>
            <person name="Rosling A."/>
        </authorList>
    </citation>
    <scope>NUCLEOTIDE SEQUENCE</scope>
    <source>
        <strain evidence="1">MA453B</strain>
    </source>
</reference>
<dbReference type="EMBL" id="CAJVPY010028737">
    <property type="protein sequence ID" value="CAG8793150.1"/>
    <property type="molecule type" value="Genomic_DNA"/>
</dbReference>
<name>A0A9N9JRV1_9GLOM</name>
<feature type="non-terminal residue" evidence="1">
    <location>
        <position position="101"/>
    </location>
</feature>
<gene>
    <name evidence="1" type="ORF">DERYTH_LOCUS21831</name>
</gene>
<evidence type="ECO:0000313" key="1">
    <source>
        <dbReference type="EMBL" id="CAG8793150.1"/>
    </source>
</evidence>
<dbReference type="AlphaFoldDB" id="A0A9N9JRV1"/>
<dbReference type="Proteomes" id="UP000789405">
    <property type="component" value="Unassembled WGS sequence"/>
</dbReference>
<accession>A0A9N9JRV1</accession>
<organism evidence="1 2">
    <name type="scientific">Dentiscutata erythropus</name>
    <dbReference type="NCBI Taxonomy" id="1348616"/>
    <lineage>
        <taxon>Eukaryota</taxon>
        <taxon>Fungi</taxon>
        <taxon>Fungi incertae sedis</taxon>
        <taxon>Mucoromycota</taxon>
        <taxon>Glomeromycotina</taxon>
        <taxon>Glomeromycetes</taxon>
        <taxon>Diversisporales</taxon>
        <taxon>Gigasporaceae</taxon>
        <taxon>Dentiscutata</taxon>
    </lineage>
</organism>
<evidence type="ECO:0000313" key="2">
    <source>
        <dbReference type="Proteomes" id="UP000789405"/>
    </source>
</evidence>
<keyword evidence="2" id="KW-1185">Reference proteome</keyword>
<sequence>MNNQEILEFLNNNQEFLLIYKGKVLMSLIYRAFYKHYYFGILGEKDNKFIKQELAGKYITTVKEKRYFKLVLKTAINSVKQQAKQYKQEEIFKKAIEKHQN</sequence>
<comment type="caution">
    <text evidence="1">The sequence shown here is derived from an EMBL/GenBank/DDBJ whole genome shotgun (WGS) entry which is preliminary data.</text>
</comment>
<protein>
    <submittedName>
        <fullName evidence="1">14130_t:CDS:1</fullName>
    </submittedName>
</protein>
<proteinExistence type="predicted"/>